<keyword evidence="13 16" id="KW-1133">Transmembrane helix</keyword>
<evidence type="ECO:0000259" key="17">
    <source>
        <dbReference type="PROSITE" id="PS50109"/>
    </source>
</evidence>
<evidence type="ECO:0000256" key="7">
    <source>
        <dbReference type="ARBA" id="ARBA00022553"/>
    </source>
</evidence>
<dbReference type="GO" id="GO:0004673">
    <property type="term" value="F:protein histidine kinase activity"/>
    <property type="evidence" value="ECO:0007669"/>
    <property type="project" value="UniProtKB-EC"/>
</dbReference>
<proteinExistence type="predicted"/>
<evidence type="ECO:0000256" key="3">
    <source>
        <dbReference type="ARBA" id="ARBA00012438"/>
    </source>
</evidence>
<dbReference type="InterPro" id="IPR005467">
    <property type="entry name" value="His_kinase_dom"/>
</dbReference>
<feature type="domain" description="Histidine kinase" evidence="17">
    <location>
        <begin position="243"/>
        <end position="450"/>
    </location>
</feature>
<dbReference type="InterPro" id="IPR050428">
    <property type="entry name" value="TCS_sensor_his_kinase"/>
</dbReference>
<keyword evidence="9 16" id="KW-0812">Transmembrane</keyword>
<keyword evidence="11 18" id="KW-0418">Kinase</keyword>
<dbReference type="SUPFAM" id="SSF55874">
    <property type="entry name" value="ATPase domain of HSP90 chaperone/DNA topoisomerase II/histidine kinase"/>
    <property type="match status" value="1"/>
</dbReference>
<dbReference type="InterPro" id="IPR003661">
    <property type="entry name" value="HisK_dim/P_dom"/>
</dbReference>
<name>A0ABS0ZRZ0_9ENTR</name>
<dbReference type="GeneID" id="84238166"/>
<organism evidence="18 19">
    <name type="scientific">Citrobacter sedlakii</name>
    <dbReference type="NCBI Taxonomy" id="67826"/>
    <lineage>
        <taxon>Bacteria</taxon>
        <taxon>Pseudomonadati</taxon>
        <taxon>Pseudomonadota</taxon>
        <taxon>Gammaproteobacteria</taxon>
        <taxon>Enterobacterales</taxon>
        <taxon>Enterobacteriaceae</taxon>
        <taxon>Citrobacter</taxon>
        <taxon>Citrobacter freundii complex</taxon>
    </lineage>
</organism>
<sequence length="450" mass="50665">MTVTKRLSLRVRLTLIFLILAAVTWGASSFVAWKQTTDNVDELFDTQLMLFAKRLITLDIDELKASERMAHTPKTFKHGNIDDDVLVFAVYTLDGKMVLHDGDNGQYIPYSYRREGFDNGRLIGDDDLWRFVWLTSADGNYRIVVGQEWEYREDMALAIVSAQLIPWLIALPLMLLLLIMLLHRELKPLKKMARTLGLRDPESNEPLSSQGVPSEVRPLIDSLNQLFTRTHDMMMRERRFTSDAAHELRSPLAALQVQTEVAQLSDDDPQARKKALLQLHTGIDRATRLVDQLLTLSRLDSLDNLQDVTTLALDDVLQSAVMDIYHPAQQANIDVRLHLVAHDVKRTGQPLLLSLLVRNLLDNAIRYSPQGSIVQVTLRHNGFSVKDNGPGVTPEALDHIGKRFYRPPGQRVTGSGLGLSIVRRIATLHGMTVAFGNAPDGGFEATVNWR</sequence>
<keyword evidence="10" id="KW-0547">Nucleotide-binding</keyword>
<feature type="transmembrane region" description="Helical" evidence="16">
    <location>
        <begin position="164"/>
        <end position="182"/>
    </location>
</feature>
<evidence type="ECO:0000256" key="8">
    <source>
        <dbReference type="ARBA" id="ARBA00022679"/>
    </source>
</evidence>
<evidence type="ECO:0000256" key="5">
    <source>
        <dbReference type="ARBA" id="ARBA00022475"/>
    </source>
</evidence>
<gene>
    <name evidence="18" type="primary">qseC</name>
    <name evidence="18" type="ORF">I6M88_11455</name>
</gene>
<keyword evidence="7" id="KW-0597">Phosphoprotein</keyword>
<evidence type="ECO:0000256" key="14">
    <source>
        <dbReference type="ARBA" id="ARBA00023012"/>
    </source>
</evidence>
<dbReference type="Pfam" id="PF08521">
    <property type="entry name" value="2CSK_N"/>
    <property type="match status" value="1"/>
</dbReference>
<dbReference type="PRINTS" id="PR00344">
    <property type="entry name" value="BCTRLSENSOR"/>
</dbReference>
<reference evidence="18 19" key="1">
    <citation type="submission" date="2020-11" db="EMBL/GenBank/DDBJ databases">
        <title>Enhanced detection system for hospital associated transmission using whole genome sequencing surveillance.</title>
        <authorList>
            <person name="Harrison L.H."/>
            <person name="Van Tyne D."/>
            <person name="Marsh J.W."/>
            <person name="Griffith M.P."/>
            <person name="Snyder D.J."/>
            <person name="Cooper V.S."/>
            <person name="Mustapha M."/>
        </authorList>
    </citation>
    <scope>NUCLEOTIDE SEQUENCE [LARGE SCALE GENOMIC DNA]</scope>
    <source>
        <strain evidence="18 19">CB00117</strain>
    </source>
</reference>
<evidence type="ECO:0000256" key="11">
    <source>
        <dbReference type="ARBA" id="ARBA00022777"/>
    </source>
</evidence>
<dbReference type="InterPro" id="IPR004358">
    <property type="entry name" value="Sig_transdc_His_kin-like_C"/>
</dbReference>
<comment type="subcellular location">
    <subcellularLocation>
        <location evidence="2">Cell inner membrane</location>
        <topology evidence="2">Multi-pass membrane protein</topology>
    </subcellularLocation>
</comment>
<dbReference type="EC" id="2.7.13.3" evidence="3"/>
<dbReference type="EMBL" id="JADWND010000004">
    <property type="protein sequence ID" value="MBJ8381586.1"/>
    <property type="molecule type" value="Genomic_DNA"/>
</dbReference>
<evidence type="ECO:0000256" key="9">
    <source>
        <dbReference type="ARBA" id="ARBA00022692"/>
    </source>
</evidence>
<comment type="caution">
    <text evidence="18">The sequence shown here is derived from an EMBL/GenBank/DDBJ whole genome shotgun (WGS) entry which is preliminary data.</text>
</comment>
<evidence type="ECO:0000256" key="1">
    <source>
        <dbReference type="ARBA" id="ARBA00000085"/>
    </source>
</evidence>
<evidence type="ECO:0000313" key="19">
    <source>
        <dbReference type="Proteomes" id="UP000746649"/>
    </source>
</evidence>
<evidence type="ECO:0000256" key="4">
    <source>
        <dbReference type="ARBA" id="ARBA00017234"/>
    </source>
</evidence>
<evidence type="ECO:0000313" key="18">
    <source>
        <dbReference type="EMBL" id="MBJ8381586.1"/>
    </source>
</evidence>
<dbReference type="InterPro" id="IPR036097">
    <property type="entry name" value="HisK_dim/P_sf"/>
</dbReference>
<dbReference type="RefSeq" id="WP_200035296.1">
    <property type="nucleotide sequence ID" value="NZ_CP071070.1"/>
</dbReference>
<evidence type="ECO:0000256" key="6">
    <source>
        <dbReference type="ARBA" id="ARBA00022519"/>
    </source>
</evidence>
<protein>
    <recommendedName>
        <fullName evidence="4">Sensor protein QseC</fullName>
        <ecNumber evidence="3">2.7.13.3</ecNumber>
    </recommendedName>
</protein>
<comment type="catalytic activity">
    <reaction evidence="1">
        <text>ATP + protein L-histidine = ADP + protein N-phospho-L-histidine.</text>
        <dbReference type="EC" id="2.7.13.3"/>
    </reaction>
</comment>
<evidence type="ECO:0000256" key="16">
    <source>
        <dbReference type="SAM" id="Phobius"/>
    </source>
</evidence>
<accession>A0ABS0ZRZ0</accession>
<dbReference type="NCBIfam" id="NF007664">
    <property type="entry name" value="PRK10337.1"/>
    <property type="match status" value="1"/>
</dbReference>
<dbReference type="Gene3D" id="3.30.565.10">
    <property type="entry name" value="Histidine kinase-like ATPase, C-terminal domain"/>
    <property type="match status" value="1"/>
</dbReference>
<keyword evidence="12" id="KW-0067">ATP-binding</keyword>
<dbReference type="Gene3D" id="1.20.5.1040">
    <property type="entry name" value="Sensor protein qsec"/>
    <property type="match status" value="2"/>
</dbReference>
<dbReference type="Gene3D" id="1.10.287.130">
    <property type="match status" value="1"/>
</dbReference>
<evidence type="ECO:0000256" key="2">
    <source>
        <dbReference type="ARBA" id="ARBA00004429"/>
    </source>
</evidence>
<keyword evidence="15 16" id="KW-0472">Membrane</keyword>
<dbReference type="SMART" id="SM00388">
    <property type="entry name" value="HisKA"/>
    <property type="match status" value="1"/>
</dbReference>
<dbReference type="PROSITE" id="PS50109">
    <property type="entry name" value="HIS_KIN"/>
    <property type="match status" value="1"/>
</dbReference>
<evidence type="ECO:0000256" key="13">
    <source>
        <dbReference type="ARBA" id="ARBA00022989"/>
    </source>
</evidence>
<dbReference type="Pfam" id="PF00512">
    <property type="entry name" value="HisKA"/>
    <property type="match status" value="1"/>
</dbReference>
<keyword evidence="8 18" id="KW-0808">Transferase</keyword>
<dbReference type="PANTHER" id="PTHR45436:SF14">
    <property type="entry name" value="SENSOR PROTEIN QSEC"/>
    <property type="match status" value="1"/>
</dbReference>
<dbReference type="InterPro" id="IPR059132">
    <property type="entry name" value="QseC"/>
</dbReference>
<keyword evidence="6" id="KW-0997">Cell inner membrane</keyword>
<evidence type="ECO:0000256" key="12">
    <source>
        <dbReference type="ARBA" id="ARBA00022840"/>
    </source>
</evidence>
<dbReference type="CDD" id="cd00082">
    <property type="entry name" value="HisKA"/>
    <property type="match status" value="1"/>
</dbReference>
<evidence type="ECO:0000256" key="15">
    <source>
        <dbReference type="ARBA" id="ARBA00023136"/>
    </source>
</evidence>
<keyword evidence="19" id="KW-1185">Reference proteome</keyword>
<evidence type="ECO:0000256" key="10">
    <source>
        <dbReference type="ARBA" id="ARBA00022741"/>
    </source>
</evidence>
<dbReference type="InterPro" id="IPR013727">
    <property type="entry name" value="2CSK_N"/>
</dbReference>
<dbReference type="SMART" id="SM00387">
    <property type="entry name" value="HATPase_c"/>
    <property type="match status" value="1"/>
</dbReference>
<dbReference type="InterPro" id="IPR036890">
    <property type="entry name" value="HATPase_C_sf"/>
</dbReference>
<dbReference type="PANTHER" id="PTHR45436">
    <property type="entry name" value="SENSOR HISTIDINE KINASE YKOH"/>
    <property type="match status" value="1"/>
</dbReference>
<dbReference type="InterPro" id="IPR003594">
    <property type="entry name" value="HATPase_dom"/>
</dbReference>
<dbReference type="Pfam" id="PF02518">
    <property type="entry name" value="HATPase_c"/>
    <property type="match status" value="1"/>
</dbReference>
<dbReference type="Proteomes" id="UP000746649">
    <property type="component" value="Unassembled WGS sequence"/>
</dbReference>
<keyword evidence="5" id="KW-1003">Cell membrane</keyword>
<dbReference type="SUPFAM" id="SSF47384">
    <property type="entry name" value="Homodimeric domain of signal transducing histidine kinase"/>
    <property type="match status" value="1"/>
</dbReference>
<keyword evidence="14" id="KW-0902">Two-component regulatory system</keyword>